<dbReference type="Gene3D" id="2.40.128.150">
    <property type="entry name" value="Cysteine proteinases"/>
    <property type="match status" value="1"/>
</dbReference>
<gene>
    <name evidence="3" type="ORF">ACFSKP_19440</name>
</gene>
<dbReference type="InterPro" id="IPR001447">
    <property type="entry name" value="Arylamine_N-AcTrfase"/>
</dbReference>
<dbReference type="EMBL" id="JBHUIM010000003">
    <property type="protein sequence ID" value="MFD2248450.1"/>
    <property type="molecule type" value="Genomic_DNA"/>
</dbReference>
<dbReference type="RefSeq" id="WP_250431517.1">
    <property type="nucleotide sequence ID" value="NZ_JALPRR010000004.1"/>
</dbReference>
<dbReference type="SUPFAM" id="SSF54001">
    <property type="entry name" value="Cysteine proteinases"/>
    <property type="match status" value="1"/>
</dbReference>
<evidence type="ECO:0000256" key="1">
    <source>
        <dbReference type="ARBA" id="ARBA00006547"/>
    </source>
</evidence>
<name>A0ABW5D4D9_9BACT</name>
<dbReference type="PANTHER" id="PTHR11786:SF0">
    <property type="entry name" value="ARYLAMINE N-ACETYLTRANSFERASE 4-RELATED"/>
    <property type="match status" value="1"/>
</dbReference>
<dbReference type="PANTHER" id="PTHR11786">
    <property type="entry name" value="N-HYDROXYARYLAMINE O-ACETYLTRANSFERASE"/>
    <property type="match status" value="1"/>
</dbReference>
<protein>
    <submittedName>
        <fullName evidence="3">Arylamine N-acetyltransferase</fullName>
    </submittedName>
</protein>
<dbReference type="Proteomes" id="UP001597374">
    <property type="component" value="Unassembled WGS sequence"/>
</dbReference>
<reference evidence="4" key="1">
    <citation type="journal article" date="2019" name="Int. J. Syst. Evol. Microbiol.">
        <title>The Global Catalogue of Microorganisms (GCM) 10K type strain sequencing project: providing services to taxonomists for standard genome sequencing and annotation.</title>
        <authorList>
            <consortium name="The Broad Institute Genomics Platform"/>
            <consortium name="The Broad Institute Genome Sequencing Center for Infectious Disease"/>
            <person name="Wu L."/>
            <person name="Ma J."/>
        </authorList>
    </citation>
    <scope>NUCLEOTIDE SEQUENCE [LARGE SCALE GENOMIC DNA]</scope>
    <source>
        <strain evidence="4">CGMCC 4.1782</strain>
    </source>
</reference>
<dbReference type="Gene3D" id="3.30.2140.10">
    <property type="entry name" value="Arylamine N-acetyltransferase"/>
    <property type="match status" value="1"/>
</dbReference>
<keyword evidence="4" id="KW-1185">Reference proteome</keyword>
<proteinExistence type="inferred from homology"/>
<comment type="similarity">
    <text evidence="1 2">Belongs to the arylamine N-acetyltransferase family.</text>
</comment>
<comment type="caution">
    <text evidence="3">The sequence shown here is derived from an EMBL/GenBank/DDBJ whole genome shotgun (WGS) entry which is preliminary data.</text>
</comment>
<dbReference type="Pfam" id="PF00797">
    <property type="entry name" value="Acetyltransf_2"/>
    <property type="match status" value="1"/>
</dbReference>
<accession>A0ABW5D4D9</accession>
<organism evidence="3 4">
    <name type="scientific">Pontibacter ruber</name>
    <dbReference type="NCBI Taxonomy" id="1343895"/>
    <lineage>
        <taxon>Bacteria</taxon>
        <taxon>Pseudomonadati</taxon>
        <taxon>Bacteroidota</taxon>
        <taxon>Cytophagia</taxon>
        <taxon>Cytophagales</taxon>
        <taxon>Hymenobacteraceae</taxon>
        <taxon>Pontibacter</taxon>
    </lineage>
</organism>
<sequence length="259" mass="29843">MNHQAYLDRIGYSGELAPTLGVLQQLQKTHLLQVPFENLDIHQGVPIELDTDKIFNKIVLQKRGGFCYELNGLFFELLTSLGFNARRISARVYAANEGDYTPEYDHMALIVFVDGEDYLSDVGFGEFSFAPLRIILDQIQTDERGNYTFDKYDESCYRVSRIENDVIIPEYIFRKTERQLNEFAGMCHFHQTDPASHFRQKKLITRPTEQGRITLAADKLKVKESGKTTEVVLKGTAEYGEYLWKYFSIKIPATNSNQK</sequence>
<dbReference type="InterPro" id="IPR038765">
    <property type="entry name" value="Papain-like_cys_pep_sf"/>
</dbReference>
<evidence type="ECO:0000313" key="3">
    <source>
        <dbReference type="EMBL" id="MFD2248450.1"/>
    </source>
</evidence>
<evidence type="ECO:0000313" key="4">
    <source>
        <dbReference type="Proteomes" id="UP001597374"/>
    </source>
</evidence>
<evidence type="ECO:0000256" key="2">
    <source>
        <dbReference type="RuleBase" id="RU003452"/>
    </source>
</evidence>
<dbReference type="PRINTS" id="PR01543">
    <property type="entry name" value="ANATRNSFRASE"/>
</dbReference>